<dbReference type="InterPro" id="IPR040079">
    <property type="entry name" value="Glutathione_S-Trfase"/>
</dbReference>
<dbReference type="InterPro" id="IPR010987">
    <property type="entry name" value="Glutathione-S-Trfase_C-like"/>
</dbReference>
<reference evidence="3 4" key="2">
    <citation type="journal article" date="2011" name="J. Bacteriol.">
        <title>Genomes of three methylotrophs from a single niche uncover genetic and metabolic divergence of Methylophilaceae.</title>
        <authorList>
            <person name="Lapidus A."/>
            <person name="Clum A."/>
            <person name="Labutti K."/>
            <person name="Kaluzhnaya M.G."/>
            <person name="Lim S."/>
            <person name="Beck D.A."/>
            <person name="Glavina Del Rio T."/>
            <person name="Nolan M."/>
            <person name="Mavromatis K."/>
            <person name="Huntemann M."/>
            <person name="Lucas S."/>
            <person name="Lidstrom M.E."/>
            <person name="Ivanova N."/>
            <person name="Chistoserdova L."/>
        </authorList>
    </citation>
    <scope>NUCLEOTIDE SEQUENCE [LARGE SCALE GENOMIC DNA]</scope>
    <source>
        <strain evidence="3 4">301</strain>
    </source>
</reference>
<dbReference type="GO" id="GO:0006559">
    <property type="term" value="P:L-phenylalanine catabolic process"/>
    <property type="evidence" value="ECO:0007669"/>
    <property type="project" value="TreeGrafter"/>
</dbReference>
<evidence type="ECO:0000313" key="3">
    <source>
        <dbReference type="EMBL" id="ADI29018.1"/>
    </source>
</evidence>
<evidence type="ECO:0000259" key="1">
    <source>
        <dbReference type="PROSITE" id="PS50404"/>
    </source>
</evidence>
<feature type="domain" description="GST N-terminal" evidence="1">
    <location>
        <begin position="1"/>
        <end position="78"/>
    </location>
</feature>
<dbReference type="GO" id="GO:0016034">
    <property type="term" value="F:maleylacetoacetate isomerase activity"/>
    <property type="evidence" value="ECO:0007669"/>
    <property type="project" value="TreeGrafter"/>
</dbReference>
<dbReference type="GO" id="GO:0006749">
    <property type="term" value="P:glutathione metabolic process"/>
    <property type="evidence" value="ECO:0007669"/>
    <property type="project" value="TreeGrafter"/>
</dbReference>
<dbReference type="CDD" id="cd03205">
    <property type="entry name" value="GST_C_6"/>
    <property type="match status" value="1"/>
</dbReference>
<organism evidence="3 4">
    <name type="scientific">Methylotenera versatilis (strain 301)</name>
    <dbReference type="NCBI Taxonomy" id="666681"/>
    <lineage>
        <taxon>Bacteria</taxon>
        <taxon>Pseudomonadati</taxon>
        <taxon>Pseudomonadota</taxon>
        <taxon>Betaproteobacteria</taxon>
        <taxon>Nitrosomonadales</taxon>
        <taxon>Methylophilaceae</taxon>
        <taxon>Methylotenera</taxon>
    </lineage>
</organism>
<dbReference type="GO" id="GO:0004364">
    <property type="term" value="F:glutathione transferase activity"/>
    <property type="evidence" value="ECO:0007669"/>
    <property type="project" value="TreeGrafter"/>
</dbReference>
<dbReference type="InterPro" id="IPR036282">
    <property type="entry name" value="Glutathione-S-Trfase_C_sf"/>
</dbReference>
<proteinExistence type="predicted"/>
<feature type="domain" description="GST C-terminal" evidence="2">
    <location>
        <begin position="83"/>
        <end position="209"/>
    </location>
</feature>
<dbReference type="KEGG" id="meh:M301_0634"/>
<dbReference type="PANTHER" id="PTHR42673:SF4">
    <property type="entry name" value="MALEYLACETOACETATE ISOMERASE"/>
    <property type="match status" value="1"/>
</dbReference>
<dbReference type="HOGENOM" id="CLU_011226_12_2_4"/>
<keyword evidence="3" id="KW-0808">Transferase</keyword>
<dbReference type="SFLD" id="SFLDG00358">
    <property type="entry name" value="Main_(cytGST)"/>
    <property type="match status" value="1"/>
</dbReference>
<dbReference type="PROSITE" id="PS50404">
    <property type="entry name" value="GST_NTER"/>
    <property type="match status" value="1"/>
</dbReference>
<dbReference type="PANTHER" id="PTHR42673">
    <property type="entry name" value="MALEYLACETOACETATE ISOMERASE"/>
    <property type="match status" value="1"/>
</dbReference>
<evidence type="ECO:0000313" key="4">
    <source>
        <dbReference type="Proteomes" id="UP000000383"/>
    </source>
</evidence>
<dbReference type="Pfam" id="PF13409">
    <property type="entry name" value="GST_N_2"/>
    <property type="match status" value="1"/>
</dbReference>
<dbReference type="Gene3D" id="3.40.30.10">
    <property type="entry name" value="Glutaredoxin"/>
    <property type="match status" value="1"/>
</dbReference>
<protein>
    <submittedName>
        <fullName evidence="3">Glutathione S-transferase domain protein</fullName>
    </submittedName>
</protein>
<dbReference type="PROSITE" id="PS50405">
    <property type="entry name" value="GST_CTER"/>
    <property type="match status" value="1"/>
</dbReference>
<keyword evidence="4" id="KW-1185">Reference proteome</keyword>
<dbReference type="SUPFAM" id="SSF52833">
    <property type="entry name" value="Thioredoxin-like"/>
    <property type="match status" value="1"/>
</dbReference>
<dbReference type="eggNOG" id="COG0625">
    <property type="taxonomic scope" value="Bacteria"/>
</dbReference>
<dbReference type="Proteomes" id="UP000000383">
    <property type="component" value="Chromosome"/>
</dbReference>
<dbReference type="InterPro" id="IPR004045">
    <property type="entry name" value="Glutathione_S-Trfase_N"/>
</dbReference>
<dbReference type="AlphaFoldDB" id="D7DN79"/>
<dbReference type="InterPro" id="IPR036249">
    <property type="entry name" value="Thioredoxin-like_sf"/>
</dbReference>
<reference evidence="4" key="1">
    <citation type="submission" date="2010-05" db="EMBL/GenBank/DDBJ databases">
        <title>Complete sequence of Methylotenera sp. 301.</title>
        <authorList>
            <person name="Lucas S."/>
            <person name="Copeland A."/>
            <person name="Lapidus A."/>
            <person name="Cheng J.-F."/>
            <person name="Bruce D."/>
            <person name="Goodwin L."/>
            <person name="Pitluck S."/>
            <person name="Clum A."/>
            <person name="Land M."/>
            <person name="Hauser L."/>
            <person name="Kyrpides N."/>
            <person name="Ivanova N."/>
            <person name="Chistoservova L."/>
            <person name="Kalyuzhnaya M."/>
            <person name="Woyke T."/>
        </authorList>
    </citation>
    <scope>NUCLEOTIDE SEQUENCE [LARGE SCALE GENOMIC DNA]</scope>
    <source>
        <strain evidence="4">301</strain>
    </source>
</reference>
<dbReference type="Pfam" id="PF13410">
    <property type="entry name" value="GST_C_2"/>
    <property type="match status" value="1"/>
</dbReference>
<gene>
    <name evidence="3" type="ordered locus">M301_0634</name>
</gene>
<evidence type="ECO:0000259" key="2">
    <source>
        <dbReference type="PROSITE" id="PS50405"/>
    </source>
</evidence>
<sequence>MKLLYTINSPYARKVRIVAAEKHIEVTLEEVVLSAPDCPVKQHNPLGKVPVLVLPDGDSLYDSRVIVEYLDNRTPLAHLIPQDLNAKVKVRRWEALADGICDAAVATMQEQRKSADKQDAEFIERQMSKVKSGLKELNEDLGKTEGVGKSNWCVNGTFSLADIAVGCMLGYLNLRFGSVINLAAEFPNLERLQLTLLKRPSFKGSMPVA</sequence>
<dbReference type="EMBL" id="CP002056">
    <property type="protein sequence ID" value="ADI29018.1"/>
    <property type="molecule type" value="Genomic_DNA"/>
</dbReference>
<dbReference type="SUPFAM" id="SSF47616">
    <property type="entry name" value="GST C-terminal domain-like"/>
    <property type="match status" value="1"/>
</dbReference>
<dbReference type="STRING" id="666681.M301_0634"/>
<dbReference type="OrthoDB" id="8634103at2"/>
<dbReference type="Gene3D" id="1.20.1050.10">
    <property type="match status" value="1"/>
</dbReference>
<name>D7DN79_METV0</name>
<dbReference type="SFLD" id="SFLDS00019">
    <property type="entry name" value="Glutathione_Transferase_(cytos"/>
    <property type="match status" value="1"/>
</dbReference>
<accession>D7DN79</accession>
<dbReference type="RefSeq" id="WP_013147334.1">
    <property type="nucleotide sequence ID" value="NC_014207.1"/>
</dbReference>